<dbReference type="Pfam" id="PF00072">
    <property type="entry name" value="Response_reg"/>
    <property type="match status" value="1"/>
</dbReference>
<dbReference type="InterPro" id="IPR003661">
    <property type="entry name" value="HisK_dim/P_dom"/>
</dbReference>
<dbReference type="EMBL" id="WTYY01000002">
    <property type="protein sequence ID" value="MXO88179.1"/>
    <property type="molecule type" value="Genomic_DNA"/>
</dbReference>
<keyword evidence="6" id="KW-0949">S-adenosyl-L-methionine</keyword>
<name>A0A844ZRE7_9SPHN</name>
<dbReference type="GO" id="GO:0006935">
    <property type="term" value="P:chemotaxis"/>
    <property type="evidence" value="ECO:0007669"/>
    <property type="project" value="UniProtKB-UniRule"/>
</dbReference>
<dbReference type="PANTHER" id="PTHR24422">
    <property type="entry name" value="CHEMOTAXIS PROTEIN METHYLTRANSFERASE"/>
    <property type="match status" value="1"/>
</dbReference>
<dbReference type="InterPro" id="IPR000780">
    <property type="entry name" value="CheR_MeTrfase"/>
</dbReference>
<gene>
    <name evidence="16" type="ORF">GRI32_05435</name>
</gene>
<dbReference type="GO" id="GO:0032259">
    <property type="term" value="P:methylation"/>
    <property type="evidence" value="ECO:0007669"/>
    <property type="project" value="UniProtKB-KW"/>
</dbReference>
<keyword evidence="8" id="KW-0597">Phosphoprotein</keyword>
<dbReference type="PANTHER" id="PTHR24422:SF27">
    <property type="entry name" value="PROTEIN-GLUTAMATE O-METHYLTRANSFERASE"/>
    <property type="match status" value="1"/>
</dbReference>
<dbReference type="InterPro" id="IPR050903">
    <property type="entry name" value="Bact_Chemotaxis_MeTrfase"/>
</dbReference>
<dbReference type="PROSITE" id="PS50110">
    <property type="entry name" value="RESPONSE_REGULATORY"/>
    <property type="match status" value="1"/>
</dbReference>
<sequence>MTATCPIIGIGASAGGLAALEAFFDAMPSDLGAAFVIIQHLDPQHSSMIAEIMTRHTKMPVVQIQHGMQVERDHVYVIPPNRYATLNDQKFELGEAVLQHGVRMPIDKFFRSLAAQPHQQAVGIILSGTGSDGSLGLRELKAAGGVVFVQSPETAQFDGMPRSAIATGQVDVICSIAEMVPKIRNYLSHDFVRTLGSEENETNLFADERKLNSIIAVLQAQLGIDFHGYKTGTLGRRIARRMGLRNIDQVSDYLTYLREDPDESRKLYQDLLISVTSFFRDPDVFETLRNEAIVDIVRGKAEHEDIRIWVPGCASGEEAYSIAMLMIEERERTKKSCPVQIFATDLDEAALAVGRQGVYSASLVADISPDRLQRFFVQHGKDYQIVKELRETVTFAVQNVISDPPFSRLDLISCRNLLIYLSGKLQDRIIGYFHFALRKNGYLFLGRSESISQLSGLFEPVDKNARLYRRLENTPNQVASFPMSGVLSRATLAGPAPNLRMKETVRLRELMQQHLLRNYAPASVLTNAKHQVLYFMGPTGRYLEQPSGLPTQDLLTLAQPELRKSLRNGIEKALDSSETVIIDNVSNKQGLSRKSIRISIRPLVAPGQSDRLLIVTFEDIEQPQTAAPESVFEAVTEHSTIGELENKLRDAQEDLQINLEELESTNEELQASNEEMMSVNEELQSANEELETSKEELQAMNEELSTVNNQLKDKVEQLAELNDDLANFVSSTGIATLMLDSQHKIGRFTPAAKQLFNLIETDLGRPIGDIRQKFADDKFLAEVDAVFQTFKPIEREVLAEDGATYIMRIVPYRADKQRSGGVVVTFVDITQRLQSERDLRESELRFRTLVENAPDPLIMVNGDGEIVLTNSEALQFFGYNRNEFVGMNIEKLLPPALRKRHQAHRKKFLVDAKVRPMGSGLQLRALLKNGDEVPIEVSLSPVSTGDDRMICASIRDIRAHQHAMHAVEEAQEKAESALAAKSRFLATASHDLRQPLQSLTMLTEALQLKTEDPELVDLISKQAASLENMRSLLNSLLDISKLDADVVKPEIGDVDLLKMVEKVVADCQPQAAKKDLKLIIEVHDRVVRSDPNLLRQILQNLVSNAVSYTKEGSITVATSLVGSDIAIEIRDTGIGIPKNQLSKIFDEFYQIGRDPQQANAGLGLGLAISQRIAEKLGFQIEVRSRDGKGSVFSFRLPLSNVLLAQPRTEKDHNAVKLDGEGIILLVDDDPAVLRSTCFRLALQKGIEVHTASSPKEASRVLDEMSPKEPDVIVTDYHLGDKKNGLDVIADTRNRLGTEIPAILISGDTGLDSAKLKSKGVALIFKPTGGNELRDEILSLLSPN</sequence>
<dbReference type="GO" id="GO:0000156">
    <property type="term" value="F:phosphorelay response regulator activity"/>
    <property type="evidence" value="ECO:0007669"/>
    <property type="project" value="InterPro"/>
</dbReference>
<dbReference type="SUPFAM" id="SSF47384">
    <property type="entry name" value="Homodimeric domain of signal transducing histidine kinase"/>
    <property type="match status" value="1"/>
</dbReference>
<keyword evidence="3 7" id="KW-0145">Chemotaxis</keyword>
<dbReference type="InterPro" id="IPR011006">
    <property type="entry name" value="CheY-like_superfamily"/>
</dbReference>
<dbReference type="SMART" id="SM00388">
    <property type="entry name" value="HisKA"/>
    <property type="match status" value="1"/>
</dbReference>
<dbReference type="InterPro" id="IPR003594">
    <property type="entry name" value="HATPase_dom"/>
</dbReference>
<keyword evidence="7" id="KW-0378">Hydrolase</keyword>
<dbReference type="FunFam" id="3.30.565.10:FF:000049">
    <property type="entry name" value="Two-component sensor histidine kinase"/>
    <property type="match status" value="1"/>
</dbReference>
<organism evidence="16 17">
    <name type="scientific">Alteraurantiacibacter aestuarii</name>
    <dbReference type="NCBI Taxonomy" id="650004"/>
    <lineage>
        <taxon>Bacteria</taxon>
        <taxon>Pseudomonadati</taxon>
        <taxon>Pseudomonadota</taxon>
        <taxon>Alphaproteobacteria</taxon>
        <taxon>Sphingomonadales</taxon>
        <taxon>Erythrobacteraceae</taxon>
        <taxon>Alteraurantiacibacter</taxon>
    </lineage>
</organism>
<dbReference type="GO" id="GO:0008983">
    <property type="term" value="F:protein-glutamate O-methyltransferase activity"/>
    <property type="evidence" value="ECO:0007669"/>
    <property type="project" value="UniProtKB-EC"/>
</dbReference>
<proteinExistence type="predicted"/>
<dbReference type="Pfam" id="PF00989">
    <property type="entry name" value="PAS"/>
    <property type="match status" value="1"/>
</dbReference>
<feature type="active site" evidence="7">
    <location>
        <position position="13"/>
    </location>
</feature>
<evidence type="ECO:0000259" key="14">
    <source>
        <dbReference type="PROSITE" id="PS50122"/>
    </source>
</evidence>
<dbReference type="SUPFAM" id="SSF47757">
    <property type="entry name" value="Chemotaxis receptor methyltransferase CheR, N-terminal domain"/>
    <property type="match status" value="1"/>
</dbReference>
<dbReference type="OrthoDB" id="9816309at2"/>
<dbReference type="InterPro" id="IPR000673">
    <property type="entry name" value="Sig_transdc_resp-reg_Me-estase"/>
</dbReference>
<feature type="domain" description="PAS" evidence="12">
    <location>
        <begin position="842"/>
        <end position="895"/>
    </location>
</feature>
<feature type="active site" evidence="7">
    <location>
        <position position="40"/>
    </location>
</feature>
<dbReference type="GO" id="GO:0008984">
    <property type="term" value="F:protein-glutamate methylesterase activity"/>
    <property type="evidence" value="ECO:0007669"/>
    <property type="project" value="InterPro"/>
</dbReference>
<comment type="catalytic activity">
    <reaction evidence="1">
        <text>ATP + protein L-histidine = ADP + protein N-phospho-L-histidine.</text>
        <dbReference type="EC" id="2.7.13.3"/>
    </reaction>
</comment>
<dbReference type="SUPFAM" id="SSF55785">
    <property type="entry name" value="PYP-like sensor domain (PAS domain)"/>
    <property type="match status" value="2"/>
</dbReference>
<dbReference type="SMART" id="SM00138">
    <property type="entry name" value="MeTrc"/>
    <property type="match status" value="1"/>
</dbReference>
<dbReference type="Gene3D" id="1.10.155.10">
    <property type="entry name" value="Chemotaxis receptor methyltransferase CheR, N-terminal domain"/>
    <property type="match status" value="1"/>
</dbReference>
<dbReference type="SUPFAM" id="SSF52172">
    <property type="entry name" value="CheY-like"/>
    <property type="match status" value="1"/>
</dbReference>
<evidence type="ECO:0000259" key="12">
    <source>
        <dbReference type="PROSITE" id="PS50112"/>
    </source>
</evidence>
<feature type="domain" description="CheR-type methyltransferase" evidence="15">
    <location>
        <begin position="199"/>
        <end position="473"/>
    </location>
</feature>
<dbReference type="InterPro" id="IPR022641">
    <property type="entry name" value="CheR_N"/>
</dbReference>
<dbReference type="CDD" id="cd16434">
    <property type="entry name" value="CheB-CheR_fusion"/>
    <property type="match status" value="1"/>
</dbReference>
<dbReference type="Gene3D" id="3.40.50.2300">
    <property type="match status" value="1"/>
</dbReference>
<dbReference type="InterPro" id="IPR013767">
    <property type="entry name" value="PAS_fold"/>
</dbReference>
<evidence type="ECO:0000256" key="3">
    <source>
        <dbReference type="ARBA" id="ARBA00022500"/>
    </source>
</evidence>
<dbReference type="InterPro" id="IPR036890">
    <property type="entry name" value="HATPase_C_sf"/>
</dbReference>
<dbReference type="Pfam" id="PF01339">
    <property type="entry name" value="CheB_methylest"/>
    <property type="match status" value="1"/>
</dbReference>
<feature type="coiled-coil region" evidence="9">
    <location>
        <begin position="641"/>
        <end position="728"/>
    </location>
</feature>
<dbReference type="GO" id="GO:0006355">
    <property type="term" value="P:regulation of DNA-templated transcription"/>
    <property type="evidence" value="ECO:0007669"/>
    <property type="project" value="InterPro"/>
</dbReference>
<feature type="domain" description="PAC" evidence="13">
    <location>
        <begin position="791"/>
        <end position="841"/>
    </location>
</feature>
<dbReference type="CDD" id="cd00130">
    <property type="entry name" value="PAS"/>
    <property type="match status" value="1"/>
</dbReference>
<dbReference type="Gene3D" id="1.10.287.130">
    <property type="match status" value="1"/>
</dbReference>
<feature type="domain" description="Response regulatory" evidence="11">
    <location>
        <begin position="1222"/>
        <end position="1340"/>
    </location>
</feature>
<dbReference type="InterPro" id="IPR029063">
    <property type="entry name" value="SAM-dependent_MTases_sf"/>
</dbReference>
<dbReference type="PRINTS" id="PR00996">
    <property type="entry name" value="CHERMTFRASE"/>
</dbReference>
<dbReference type="CDD" id="cd16922">
    <property type="entry name" value="HATPase_EvgS-ArcB-TorS-like"/>
    <property type="match status" value="1"/>
</dbReference>
<feature type="modified residue" description="4-aspartylphosphate" evidence="8">
    <location>
        <position position="1275"/>
    </location>
</feature>
<keyword evidence="4" id="KW-0489">Methyltransferase</keyword>
<evidence type="ECO:0000256" key="9">
    <source>
        <dbReference type="SAM" id="Coils"/>
    </source>
</evidence>
<dbReference type="Gene3D" id="3.30.565.10">
    <property type="entry name" value="Histidine kinase-like ATPase, C-terminal domain"/>
    <property type="match status" value="1"/>
</dbReference>
<feature type="domain" description="Histidine kinase" evidence="10">
    <location>
        <begin position="987"/>
        <end position="1200"/>
    </location>
</feature>
<comment type="caution">
    <text evidence="16">The sequence shown here is derived from an EMBL/GenBank/DDBJ whole genome shotgun (WGS) entry which is preliminary data.</text>
</comment>
<dbReference type="InterPro" id="IPR022642">
    <property type="entry name" value="CheR_C"/>
</dbReference>
<evidence type="ECO:0000256" key="2">
    <source>
        <dbReference type="ARBA" id="ARBA00001541"/>
    </source>
</evidence>
<accession>A0A844ZRE7</accession>
<evidence type="ECO:0000256" key="7">
    <source>
        <dbReference type="PROSITE-ProRule" id="PRU00050"/>
    </source>
</evidence>
<evidence type="ECO:0000256" key="1">
    <source>
        <dbReference type="ARBA" id="ARBA00000085"/>
    </source>
</evidence>
<dbReference type="SMART" id="SM00448">
    <property type="entry name" value="REC"/>
    <property type="match status" value="1"/>
</dbReference>
<dbReference type="Pfam" id="PF13596">
    <property type="entry name" value="PAS_10"/>
    <property type="match status" value="1"/>
</dbReference>
<dbReference type="CDD" id="cd00156">
    <property type="entry name" value="REC"/>
    <property type="match status" value="1"/>
</dbReference>
<keyword evidence="5" id="KW-0808">Transferase</keyword>
<dbReference type="PROSITE" id="PS50113">
    <property type="entry name" value="PAC"/>
    <property type="match status" value="1"/>
</dbReference>
<evidence type="ECO:0000259" key="13">
    <source>
        <dbReference type="PROSITE" id="PS50113"/>
    </source>
</evidence>
<dbReference type="InterPro" id="IPR001789">
    <property type="entry name" value="Sig_transdc_resp-reg_receiver"/>
</dbReference>
<dbReference type="GO" id="GO:0005737">
    <property type="term" value="C:cytoplasm"/>
    <property type="evidence" value="ECO:0007669"/>
    <property type="project" value="InterPro"/>
</dbReference>
<dbReference type="InterPro" id="IPR036097">
    <property type="entry name" value="HisK_dim/P_sf"/>
</dbReference>
<dbReference type="SUPFAM" id="SSF52738">
    <property type="entry name" value="Methylesterase CheB, C-terminal domain"/>
    <property type="match status" value="1"/>
</dbReference>
<dbReference type="GO" id="GO:0000155">
    <property type="term" value="F:phosphorelay sensor kinase activity"/>
    <property type="evidence" value="ECO:0007669"/>
    <property type="project" value="InterPro"/>
</dbReference>
<dbReference type="Gene3D" id="3.40.50.180">
    <property type="entry name" value="Methylesterase CheB, C-terminal domain"/>
    <property type="match status" value="1"/>
</dbReference>
<evidence type="ECO:0000313" key="17">
    <source>
        <dbReference type="Proteomes" id="UP000435243"/>
    </source>
</evidence>
<dbReference type="Pfam" id="PF01739">
    <property type="entry name" value="CheR"/>
    <property type="match status" value="1"/>
</dbReference>
<comment type="catalytic activity">
    <reaction evidence="2">
        <text>L-glutamyl-[protein] + S-adenosyl-L-methionine = [protein]-L-glutamate 5-O-methyl ester + S-adenosyl-L-homocysteine</text>
        <dbReference type="Rhea" id="RHEA:24452"/>
        <dbReference type="Rhea" id="RHEA-COMP:10208"/>
        <dbReference type="Rhea" id="RHEA-COMP:10311"/>
        <dbReference type="ChEBI" id="CHEBI:29973"/>
        <dbReference type="ChEBI" id="CHEBI:57856"/>
        <dbReference type="ChEBI" id="CHEBI:59789"/>
        <dbReference type="ChEBI" id="CHEBI:82795"/>
        <dbReference type="EC" id="2.1.1.80"/>
    </reaction>
</comment>
<dbReference type="CDD" id="cd00082">
    <property type="entry name" value="HisKA"/>
    <property type="match status" value="1"/>
</dbReference>
<evidence type="ECO:0000259" key="11">
    <source>
        <dbReference type="PROSITE" id="PS50110"/>
    </source>
</evidence>
<dbReference type="Proteomes" id="UP000435243">
    <property type="component" value="Unassembled WGS sequence"/>
</dbReference>
<dbReference type="Gene3D" id="3.40.50.150">
    <property type="entry name" value="Vaccinia Virus protein VP39"/>
    <property type="match status" value="1"/>
</dbReference>
<dbReference type="PROSITE" id="PS50123">
    <property type="entry name" value="CHER"/>
    <property type="match status" value="1"/>
</dbReference>
<dbReference type="CDD" id="cd02440">
    <property type="entry name" value="AdoMet_MTases"/>
    <property type="match status" value="1"/>
</dbReference>
<dbReference type="SUPFAM" id="SSF55874">
    <property type="entry name" value="ATPase domain of HSP90 chaperone/DNA topoisomerase II/histidine kinase"/>
    <property type="match status" value="1"/>
</dbReference>
<dbReference type="Pfam" id="PF03705">
    <property type="entry name" value="CheR_N"/>
    <property type="match status" value="1"/>
</dbReference>
<dbReference type="SMART" id="SM00091">
    <property type="entry name" value="PAS"/>
    <property type="match status" value="3"/>
</dbReference>
<dbReference type="Pfam" id="PF00512">
    <property type="entry name" value="HisKA"/>
    <property type="match status" value="1"/>
</dbReference>
<dbReference type="SUPFAM" id="SSF53335">
    <property type="entry name" value="S-adenosyl-L-methionine-dependent methyltransferases"/>
    <property type="match status" value="1"/>
</dbReference>
<evidence type="ECO:0000256" key="4">
    <source>
        <dbReference type="ARBA" id="ARBA00022603"/>
    </source>
</evidence>
<dbReference type="NCBIfam" id="TIGR00229">
    <property type="entry name" value="sensory_box"/>
    <property type="match status" value="1"/>
</dbReference>
<feature type="active site" evidence="7">
    <location>
        <position position="132"/>
    </location>
</feature>
<dbReference type="PROSITE" id="PS50112">
    <property type="entry name" value="PAS"/>
    <property type="match status" value="1"/>
</dbReference>
<evidence type="ECO:0000256" key="8">
    <source>
        <dbReference type="PROSITE-ProRule" id="PRU00169"/>
    </source>
</evidence>
<evidence type="ECO:0000313" key="16">
    <source>
        <dbReference type="EMBL" id="MXO88179.1"/>
    </source>
</evidence>
<dbReference type="InterPro" id="IPR000014">
    <property type="entry name" value="PAS"/>
</dbReference>
<dbReference type="InterPro" id="IPR035965">
    <property type="entry name" value="PAS-like_dom_sf"/>
</dbReference>
<dbReference type="InterPro" id="IPR000700">
    <property type="entry name" value="PAS-assoc_C"/>
</dbReference>
<dbReference type="InterPro" id="IPR005467">
    <property type="entry name" value="His_kinase_dom"/>
</dbReference>
<protein>
    <submittedName>
        <fullName evidence="16">PAS domain S-box protein</fullName>
    </submittedName>
</protein>
<evidence type="ECO:0000259" key="10">
    <source>
        <dbReference type="PROSITE" id="PS50109"/>
    </source>
</evidence>
<keyword evidence="9" id="KW-0175">Coiled coil</keyword>
<dbReference type="InterPro" id="IPR035909">
    <property type="entry name" value="CheB_C"/>
</dbReference>
<dbReference type="Gene3D" id="3.30.450.20">
    <property type="entry name" value="PAS domain"/>
    <property type="match status" value="2"/>
</dbReference>
<evidence type="ECO:0000256" key="5">
    <source>
        <dbReference type="ARBA" id="ARBA00022679"/>
    </source>
</evidence>
<feature type="domain" description="CheB-type methylesterase" evidence="14">
    <location>
        <begin position="1"/>
        <end position="190"/>
    </location>
</feature>
<dbReference type="SMART" id="SM00387">
    <property type="entry name" value="HATPase_c"/>
    <property type="match status" value="1"/>
</dbReference>
<dbReference type="InterPro" id="IPR036804">
    <property type="entry name" value="CheR_N_sf"/>
</dbReference>
<keyword evidence="17" id="KW-1185">Reference proteome</keyword>
<dbReference type="RefSeq" id="WP_160590188.1">
    <property type="nucleotide sequence ID" value="NZ_BAAAFP010000002.1"/>
</dbReference>
<dbReference type="PROSITE" id="PS50122">
    <property type="entry name" value="CHEB"/>
    <property type="match status" value="1"/>
</dbReference>
<reference evidence="16 17" key="1">
    <citation type="submission" date="2019-12" db="EMBL/GenBank/DDBJ databases">
        <title>Genomic-based taxomic classification of the family Erythrobacteraceae.</title>
        <authorList>
            <person name="Xu L."/>
        </authorList>
    </citation>
    <scope>NUCLEOTIDE SEQUENCE [LARGE SCALE GENOMIC DNA]</scope>
    <source>
        <strain evidence="16 17">JCM 16339</strain>
    </source>
</reference>
<evidence type="ECO:0000256" key="6">
    <source>
        <dbReference type="ARBA" id="ARBA00022691"/>
    </source>
</evidence>
<dbReference type="PROSITE" id="PS50109">
    <property type="entry name" value="HIS_KIN"/>
    <property type="match status" value="1"/>
</dbReference>
<evidence type="ECO:0000259" key="15">
    <source>
        <dbReference type="PROSITE" id="PS50123"/>
    </source>
</evidence>
<dbReference type="Pfam" id="PF02518">
    <property type="entry name" value="HATPase_c"/>
    <property type="match status" value="1"/>
</dbReference>